<reference evidence="2" key="1">
    <citation type="submission" date="2016-12" db="EMBL/GenBank/DDBJ databases">
        <authorList>
            <person name="Brunel B."/>
        </authorList>
    </citation>
    <scope>NUCLEOTIDE SEQUENCE [LARGE SCALE GENOMIC DNA]</scope>
</reference>
<gene>
    <name evidence="1" type="ORF">BQ8482_210016</name>
</gene>
<sequence>MVSDGEAGRDTVAAWGRLSYRVAPPFTGHENAEGRHTAPGLSTDLAVAATFPATATQ</sequence>
<protein>
    <submittedName>
        <fullName evidence="1">Uncharacterized protein</fullName>
    </submittedName>
</protein>
<evidence type="ECO:0000313" key="1">
    <source>
        <dbReference type="EMBL" id="SJM31784.1"/>
    </source>
</evidence>
<evidence type="ECO:0000313" key="2">
    <source>
        <dbReference type="Proteomes" id="UP000245698"/>
    </source>
</evidence>
<dbReference type="EMBL" id="FUIG01000028">
    <property type="protein sequence ID" value="SJM31784.1"/>
    <property type="molecule type" value="Genomic_DNA"/>
</dbReference>
<accession>A0A2P9AKX1</accession>
<organism evidence="1 2">
    <name type="scientific">Mesorhizobium delmotii</name>
    <dbReference type="NCBI Taxonomy" id="1631247"/>
    <lineage>
        <taxon>Bacteria</taxon>
        <taxon>Pseudomonadati</taxon>
        <taxon>Pseudomonadota</taxon>
        <taxon>Alphaproteobacteria</taxon>
        <taxon>Hyphomicrobiales</taxon>
        <taxon>Phyllobacteriaceae</taxon>
        <taxon>Mesorhizobium</taxon>
    </lineage>
</organism>
<keyword evidence="2" id="KW-1185">Reference proteome</keyword>
<proteinExistence type="predicted"/>
<dbReference type="AlphaFoldDB" id="A0A2P9AKX1"/>
<dbReference type="Proteomes" id="UP000245698">
    <property type="component" value="Unassembled WGS sequence"/>
</dbReference>
<name>A0A2P9AKX1_9HYPH</name>